<reference evidence="2" key="1">
    <citation type="journal article" date="2023" name="G3 (Bethesda)">
        <title>Genome assembly and association tests identify interacting loci associated with vigor, precocity, and sex in interspecific pistachio rootstocks.</title>
        <authorList>
            <person name="Palmer W."/>
            <person name="Jacygrad E."/>
            <person name="Sagayaradj S."/>
            <person name="Cavanaugh K."/>
            <person name="Han R."/>
            <person name="Bertier L."/>
            <person name="Beede B."/>
            <person name="Kafkas S."/>
            <person name="Golino D."/>
            <person name="Preece J."/>
            <person name="Michelmore R."/>
        </authorList>
    </citation>
    <scope>NUCLEOTIDE SEQUENCE [LARGE SCALE GENOMIC DNA]</scope>
</reference>
<comment type="caution">
    <text evidence="1">The sequence shown here is derived from an EMBL/GenBank/DDBJ whole genome shotgun (WGS) entry which is preliminary data.</text>
</comment>
<dbReference type="Proteomes" id="UP001164250">
    <property type="component" value="Chromosome 2"/>
</dbReference>
<sequence length="102" mass="11899">MPSYTSLRTFGCACYPYLRPYENNKLSFRSKKCLFLGYAAQHKGYRCIDLDSGKIYISRHLVFDENSFPARDKGCTSPDHKARCRQVCFLSHVLFHFMISQD</sequence>
<proteinExistence type="predicted"/>
<evidence type="ECO:0000313" key="2">
    <source>
        <dbReference type="Proteomes" id="UP001164250"/>
    </source>
</evidence>
<keyword evidence="2" id="KW-1185">Reference proteome</keyword>
<gene>
    <name evidence="1" type="ORF">Patl1_18161</name>
</gene>
<organism evidence="1 2">
    <name type="scientific">Pistacia atlantica</name>
    <dbReference type="NCBI Taxonomy" id="434234"/>
    <lineage>
        <taxon>Eukaryota</taxon>
        <taxon>Viridiplantae</taxon>
        <taxon>Streptophyta</taxon>
        <taxon>Embryophyta</taxon>
        <taxon>Tracheophyta</taxon>
        <taxon>Spermatophyta</taxon>
        <taxon>Magnoliopsida</taxon>
        <taxon>eudicotyledons</taxon>
        <taxon>Gunneridae</taxon>
        <taxon>Pentapetalae</taxon>
        <taxon>rosids</taxon>
        <taxon>malvids</taxon>
        <taxon>Sapindales</taxon>
        <taxon>Anacardiaceae</taxon>
        <taxon>Pistacia</taxon>
    </lineage>
</organism>
<protein>
    <submittedName>
        <fullName evidence="1">Uncharacterized protein</fullName>
    </submittedName>
</protein>
<accession>A0ACC1C0A7</accession>
<dbReference type="EMBL" id="CM047898">
    <property type="protein sequence ID" value="KAJ0105509.1"/>
    <property type="molecule type" value="Genomic_DNA"/>
</dbReference>
<evidence type="ECO:0000313" key="1">
    <source>
        <dbReference type="EMBL" id="KAJ0105509.1"/>
    </source>
</evidence>
<name>A0ACC1C0A7_9ROSI</name>